<proteinExistence type="predicted"/>
<keyword evidence="3" id="KW-1185">Reference proteome</keyword>
<evidence type="ECO:0000313" key="3">
    <source>
        <dbReference type="Proteomes" id="UP000238007"/>
    </source>
</evidence>
<organism evidence="2 3">
    <name type="scientific">Yoonia maritima</name>
    <dbReference type="NCBI Taxonomy" id="1435347"/>
    <lineage>
        <taxon>Bacteria</taxon>
        <taxon>Pseudomonadati</taxon>
        <taxon>Pseudomonadota</taxon>
        <taxon>Alphaproteobacteria</taxon>
        <taxon>Rhodobacterales</taxon>
        <taxon>Paracoccaceae</taxon>
        <taxon>Yoonia</taxon>
    </lineage>
</organism>
<evidence type="ECO:0000313" key="2">
    <source>
        <dbReference type="EMBL" id="PRY74516.1"/>
    </source>
</evidence>
<comment type="caution">
    <text evidence="2">The sequence shown here is derived from an EMBL/GenBank/DDBJ whole genome shotgun (WGS) entry which is preliminary data.</text>
</comment>
<sequence>MQKSDEQLIHEIGLRNLSDTGDFLEVTTFAAIKLAMLFLTIRAAHIIVSQHLSNMILLDLALLASMAIFVVCLSKSLAAIFRHWRMAQRFVDAQNSELNLAAGMRFVQTLKACRKDAPHSL</sequence>
<evidence type="ECO:0000256" key="1">
    <source>
        <dbReference type="SAM" id="Phobius"/>
    </source>
</evidence>
<dbReference type="Proteomes" id="UP000238007">
    <property type="component" value="Unassembled WGS sequence"/>
</dbReference>
<keyword evidence="1" id="KW-0472">Membrane</keyword>
<reference evidence="2 3" key="1">
    <citation type="submission" date="2018-03" db="EMBL/GenBank/DDBJ databases">
        <title>Genomic Encyclopedia of Archaeal and Bacterial Type Strains, Phase II (KMG-II): from individual species to whole genera.</title>
        <authorList>
            <person name="Goeker M."/>
        </authorList>
    </citation>
    <scope>NUCLEOTIDE SEQUENCE [LARGE SCALE GENOMIC DNA]</scope>
    <source>
        <strain evidence="2 3">DSM 101533</strain>
    </source>
</reference>
<keyword evidence="1" id="KW-0812">Transmembrane</keyword>
<name>A0A2T0VTR2_9RHOB</name>
<dbReference type="AlphaFoldDB" id="A0A2T0VTR2"/>
<dbReference type="EMBL" id="PVTP01000017">
    <property type="protein sequence ID" value="PRY74516.1"/>
    <property type="molecule type" value="Genomic_DNA"/>
</dbReference>
<feature type="transmembrane region" description="Helical" evidence="1">
    <location>
        <begin position="60"/>
        <end position="81"/>
    </location>
</feature>
<protein>
    <submittedName>
        <fullName evidence="2">Uncharacterized protein</fullName>
    </submittedName>
</protein>
<dbReference type="RefSeq" id="WP_106359245.1">
    <property type="nucleotide sequence ID" value="NZ_PVTP01000017.1"/>
</dbReference>
<accession>A0A2T0VTR2</accession>
<gene>
    <name evidence="2" type="ORF">CLV80_11734</name>
</gene>
<keyword evidence="1" id="KW-1133">Transmembrane helix</keyword>
<feature type="transmembrane region" description="Helical" evidence="1">
    <location>
        <begin position="23"/>
        <end position="48"/>
    </location>
</feature>